<feature type="domain" description="Methyl-accepting transducer" evidence="13">
    <location>
        <begin position="294"/>
        <end position="523"/>
    </location>
</feature>
<dbReference type="InterPro" id="IPR004089">
    <property type="entry name" value="MCPsignal_dom"/>
</dbReference>
<dbReference type="GO" id="GO:0007165">
    <property type="term" value="P:signal transduction"/>
    <property type="evidence" value="ECO:0007669"/>
    <property type="project" value="UniProtKB-KW"/>
</dbReference>
<accession>A0A4U1IF00</accession>
<evidence type="ECO:0000259" key="14">
    <source>
        <dbReference type="PROSITE" id="PS50885"/>
    </source>
</evidence>
<dbReference type="PROSITE" id="PS50111">
    <property type="entry name" value="CHEMOTAXIS_TRANSDUC_2"/>
    <property type="match status" value="1"/>
</dbReference>
<keyword evidence="6 12" id="KW-0812">Transmembrane</keyword>
<dbReference type="Pfam" id="PF02203">
    <property type="entry name" value="TarH"/>
    <property type="match status" value="1"/>
</dbReference>
<dbReference type="GO" id="GO:0004888">
    <property type="term" value="F:transmembrane signaling receptor activity"/>
    <property type="evidence" value="ECO:0007669"/>
    <property type="project" value="InterPro"/>
</dbReference>
<keyword evidence="3" id="KW-0488">Methylation</keyword>
<dbReference type="InterPro" id="IPR003122">
    <property type="entry name" value="Tar_rcpt_lig-bd"/>
</dbReference>
<keyword evidence="8 12" id="KW-0472">Membrane</keyword>
<dbReference type="PRINTS" id="PR00260">
    <property type="entry name" value="CHEMTRNSDUCR"/>
</dbReference>
<evidence type="ECO:0000256" key="7">
    <source>
        <dbReference type="ARBA" id="ARBA00022989"/>
    </source>
</evidence>
<reference evidence="15 16" key="1">
    <citation type="submission" date="2019-04" db="EMBL/GenBank/DDBJ databases">
        <title>Trinickia sp. 7GSK02, isolated from subtropical forest soil.</title>
        <authorList>
            <person name="Gao Z.-H."/>
            <person name="Qiu L.-H."/>
        </authorList>
    </citation>
    <scope>NUCLEOTIDE SEQUENCE [LARGE SCALE GENOMIC DNA]</scope>
    <source>
        <strain evidence="15 16">7GSK02</strain>
    </source>
</reference>
<name>A0A4U1IF00_9BURK</name>
<dbReference type="Proteomes" id="UP000305539">
    <property type="component" value="Unassembled WGS sequence"/>
</dbReference>
<evidence type="ECO:0000256" key="1">
    <source>
        <dbReference type="ARBA" id="ARBA00004429"/>
    </source>
</evidence>
<comment type="caution">
    <text evidence="15">The sequence shown here is derived from an EMBL/GenBank/DDBJ whole genome shotgun (WGS) entry which is preliminary data.</text>
</comment>
<evidence type="ECO:0000313" key="15">
    <source>
        <dbReference type="EMBL" id="TKC92242.1"/>
    </source>
</evidence>
<dbReference type="Pfam" id="PF00015">
    <property type="entry name" value="MCPsignal"/>
    <property type="match status" value="1"/>
</dbReference>
<feature type="transmembrane region" description="Helical" evidence="12">
    <location>
        <begin position="35"/>
        <end position="54"/>
    </location>
</feature>
<comment type="similarity">
    <text evidence="10">Belongs to the methyl-accepting chemotaxis (MCP) protein family.</text>
</comment>
<sequence length="539" mass="56951">MWPPLHTPRLDERASILLNGAHALRHTALTVKARLAIVLGCLALLSGVVGGLGLSGLMQARNAQDDTYHNRLGSSIAISKASILMVRSALAAEQVGADPDADNARQLLKDAEAYLKSSNDWWNRYAALPKSDEHEAQLADETHAQRAALENEGLRPAIAALSARDGNPVDKTKLRRIGALLLKMNDANTALNNYQNTLGEARYRETTETVWLSTIGTALALAVALLSAAWAWWWLNRSISAPLHEAQQHFSRIAVGDLTARVDVHRRDEFGAMLRALAGMRNGLVDTIGLMRSGADAIATSSNEIAAGNLDLSERTESQAASLEETAAVMEQLTSTVQQNAANVKEANHAVQSASGVASKSGEIVASVVDTMASINGASNRIVEIIGLIDGIAFQTNILALNAAVEAARAGEQGRGFAVVAGEVRSLAQRAGTAAKEIKTMIDESVSKAQAGSELAERAGTAMRDVVASVQRVAAIVAQIAEASEEQATGIAHVNSAIARMDHDTQRNAALVEEAAAAAQSLKQQSVELASAAARFRLS</sequence>
<evidence type="ECO:0000256" key="5">
    <source>
        <dbReference type="ARBA" id="ARBA00022519"/>
    </source>
</evidence>
<dbReference type="EMBL" id="SWJE01000001">
    <property type="protein sequence ID" value="TKC92242.1"/>
    <property type="molecule type" value="Genomic_DNA"/>
</dbReference>
<dbReference type="GO" id="GO:0006935">
    <property type="term" value="P:chemotaxis"/>
    <property type="evidence" value="ECO:0007669"/>
    <property type="project" value="UniProtKB-KW"/>
</dbReference>
<dbReference type="PANTHER" id="PTHR43531">
    <property type="entry name" value="PROTEIN ICFG"/>
    <property type="match status" value="1"/>
</dbReference>
<dbReference type="Gene3D" id="1.10.287.950">
    <property type="entry name" value="Methyl-accepting chemotaxis protein"/>
    <property type="match status" value="1"/>
</dbReference>
<dbReference type="Gene3D" id="1.20.120.30">
    <property type="entry name" value="Aspartate receptor, ligand-binding domain"/>
    <property type="match status" value="1"/>
</dbReference>
<gene>
    <name evidence="15" type="ORF">FAZ69_00640</name>
</gene>
<evidence type="ECO:0000256" key="11">
    <source>
        <dbReference type="PROSITE-ProRule" id="PRU00284"/>
    </source>
</evidence>
<keyword evidence="2" id="KW-1003">Cell membrane</keyword>
<keyword evidence="7 12" id="KW-1133">Transmembrane helix</keyword>
<dbReference type="CDD" id="cd06225">
    <property type="entry name" value="HAMP"/>
    <property type="match status" value="1"/>
</dbReference>
<evidence type="ECO:0000256" key="4">
    <source>
        <dbReference type="ARBA" id="ARBA00022500"/>
    </source>
</evidence>
<organism evidence="15 16">
    <name type="scientific">Trinickia terrae</name>
    <dbReference type="NCBI Taxonomy" id="2571161"/>
    <lineage>
        <taxon>Bacteria</taxon>
        <taxon>Pseudomonadati</taxon>
        <taxon>Pseudomonadota</taxon>
        <taxon>Betaproteobacteria</taxon>
        <taxon>Burkholderiales</taxon>
        <taxon>Burkholderiaceae</taxon>
        <taxon>Trinickia</taxon>
    </lineage>
</organism>
<dbReference type="Pfam" id="PF00672">
    <property type="entry name" value="HAMP"/>
    <property type="match status" value="1"/>
</dbReference>
<keyword evidence="4" id="KW-0145">Chemotaxis</keyword>
<evidence type="ECO:0000256" key="10">
    <source>
        <dbReference type="ARBA" id="ARBA00029447"/>
    </source>
</evidence>
<dbReference type="CDD" id="cd11386">
    <property type="entry name" value="MCP_signal"/>
    <property type="match status" value="1"/>
</dbReference>
<dbReference type="AlphaFoldDB" id="A0A4U1IF00"/>
<feature type="transmembrane region" description="Helical" evidence="12">
    <location>
        <begin position="210"/>
        <end position="235"/>
    </location>
</feature>
<dbReference type="OrthoDB" id="9806477at2"/>
<evidence type="ECO:0000256" key="9">
    <source>
        <dbReference type="ARBA" id="ARBA00023224"/>
    </source>
</evidence>
<dbReference type="SUPFAM" id="SSF58104">
    <property type="entry name" value="Methyl-accepting chemotaxis protein (MCP) signaling domain"/>
    <property type="match status" value="1"/>
</dbReference>
<dbReference type="FunFam" id="1.10.287.950:FF:000001">
    <property type="entry name" value="Methyl-accepting chemotaxis sensory transducer"/>
    <property type="match status" value="1"/>
</dbReference>
<keyword evidence="5" id="KW-0997">Cell inner membrane</keyword>
<proteinExistence type="inferred from homology"/>
<evidence type="ECO:0000256" key="2">
    <source>
        <dbReference type="ARBA" id="ARBA00022475"/>
    </source>
</evidence>
<evidence type="ECO:0000259" key="13">
    <source>
        <dbReference type="PROSITE" id="PS50111"/>
    </source>
</evidence>
<keyword evidence="9 11" id="KW-0807">Transducer</keyword>
<dbReference type="SMART" id="SM00304">
    <property type="entry name" value="HAMP"/>
    <property type="match status" value="1"/>
</dbReference>
<dbReference type="PANTHER" id="PTHR43531:SF14">
    <property type="entry name" value="METHYL-ACCEPTING CHEMOTAXIS PROTEIN I-RELATED"/>
    <property type="match status" value="1"/>
</dbReference>
<feature type="domain" description="HAMP" evidence="14">
    <location>
        <begin position="237"/>
        <end position="289"/>
    </location>
</feature>
<evidence type="ECO:0000256" key="3">
    <source>
        <dbReference type="ARBA" id="ARBA00022481"/>
    </source>
</evidence>
<dbReference type="InterPro" id="IPR004090">
    <property type="entry name" value="Chemotax_Me-accpt_rcpt"/>
</dbReference>
<dbReference type="InterPro" id="IPR051310">
    <property type="entry name" value="MCP_chemotaxis"/>
</dbReference>
<evidence type="ECO:0000313" key="16">
    <source>
        <dbReference type="Proteomes" id="UP000305539"/>
    </source>
</evidence>
<dbReference type="SUPFAM" id="SSF47170">
    <property type="entry name" value="Aspartate receptor, ligand-binding domain"/>
    <property type="match status" value="1"/>
</dbReference>
<dbReference type="SMART" id="SM00283">
    <property type="entry name" value="MA"/>
    <property type="match status" value="1"/>
</dbReference>
<evidence type="ECO:0000256" key="12">
    <source>
        <dbReference type="SAM" id="Phobius"/>
    </source>
</evidence>
<comment type="subcellular location">
    <subcellularLocation>
        <location evidence="1">Cell inner membrane</location>
        <topology evidence="1">Multi-pass membrane protein</topology>
    </subcellularLocation>
</comment>
<protein>
    <submittedName>
        <fullName evidence="15">HAMP domain-containing protein</fullName>
    </submittedName>
</protein>
<dbReference type="GO" id="GO:0005886">
    <property type="term" value="C:plasma membrane"/>
    <property type="evidence" value="ECO:0007669"/>
    <property type="project" value="UniProtKB-SubCell"/>
</dbReference>
<dbReference type="InterPro" id="IPR003660">
    <property type="entry name" value="HAMP_dom"/>
</dbReference>
<dbReference type="InterPro" id="IPR035440">
    <property type="entry name" value="4HB_MCP_dom_sf"/>
</dbReference>
<keyword evidence="16" id="KW-1185">Reference proteome</keyword>
<dbReference type="PROSITE" id="PS50885">
    <property type="entry name" value="HAMP"/>
    <property type="match status" value="1"/>
</dbReference>
<evidence type="ECO:0000256" key="6">
    <source>
        <dbReference type="ARBA" id="ARBA00022692"/>
    </source>
</evidence>
<evidence type="ECO:0000256" key="8">
    <source>
        <dbReference type="ARBA" id="ARBA00023136"/>
    </source>
</evidence>